<dbReference type="SUPFAM" id="SSF47226">
    <property type="entry name" value="Histidine-containing phosphotransfer domain, HPT domain"/>
    <property type="match status" value="1"/>
</dbReference>
<evidence type="ECO:0000256" key="1">
    <source>
        <dbReference type="ARBA" id="ARBA00000085"/>
    </source>
</evidence>
<dbReference type="Pfam" id="PF02518">
    <property type="entry name" value="HATPase_c"/>
    <property type="match status" value="1"/>
</dbReference>
<evidence type="ECO:0000256" key="13">
    <source>
        <dbReference type="ARBA" id="ARBA00023136"/>
    </source>
</evidence>
<dbReference type="FunFam" id="1.10.287.130:FF:000003">
    <property type="entry name" value="Histidine kinase"/>
    <property type="match status" value="1"/>
</dbReference>
<keyword evidence="11 16" id="KW-1133">Transmembrane helix</keyword>
<dbReference type="InterPro" id="IPR003594">
    <property type="entry name" value="HATPase_dom"/>
</dbReference>
<keyword evidence="4" id="KW-1003">Cell membrane</keyword>
<dbReference type="InterPro" id="IPR003660">
    <property type="entry name" value="HAMP_dom"/>
</dbReference>
<dbReference type="SMART" id="SM00448">
    <property type="entry name" value="REC"/>
    <property type="match status" value="2"/>
</dbReference>
<evidence type="ECO:0000256" key="7">
    <source>
        <dbReference type="ARBA" id="ARBA00022692"/>
    </source>
</evidence>
<dbReference type="FunFam" id="3.30.565.10:FF:000010">
    <property type="entry name" value="Sensor histidine kinase RcsC"/>
    <property type="match status" value="1"/>
</dbReference>
<evidence type="ECO:0000256" key="8">
    <source>
        <dbReference type="ARBA" id="ARBA00022741"/>
    </source>
</evidence>
<keyword evidence="10" id="KW-0067">ATP-binding</keyword>
<dbReference type="InterPro" id="IPR004358">
    <property type="entry name" value="Sig_transdc_His_kin-like_C"/>
</dbReference>
<feature type="modified residue" description="4-aspartylphosphate" evidence="15">
    <location>
        <position position="736"/>
    </location>
</feature>
<dbReference type="SUPFAM" id="SSF47384">
    <property type="entry name" value="Homodimeric domain of signal transducing histidine kinase"/>
    <property type="match status" value="1"/>
</dbReference>
<keyword evidence="7 16" id="KW-0812">Transmembrane</keyword>
<dbReference type="SMART" id="SM00304">
    <property type="entry name" value="HAMP"/>
    <property type="match status" value="1"/>
</dbReference>
<dbReference type="InterPro" id="IPR003661">
    <property type="entry name" value="HisK_dim/P_dom"/>
</dbReference>
<organism evidence="21 22">
    <name type="scientific">endosymbiont of Escarpia spicata</name>
    <dbReference type="NCBI Taxonomy" id="2200908"/>
    <lineage>
        <taxon>Bacteria</taxon>
        <taxon>Pseudomonadati</taxon>
        <taxon>Pseudomonadota</taxon>
        <taxon>Gammaproteobacteria</taxon>
        <taxon>sulfur-oxidizing symbionts</taxon>
    </lineage>
</organism>
<dbReference type="SMART" id="SM00073">
    <property type="entry name" value="HPT"/>
    <property type="match status" value="1"/>
</dbReference>
<feature type="domain" description="Histidine kinase" evidence="17">
    <location>
        <begin position="301"/>
        <end position="522"/>
    </location>
</feature>
<evidence type="ECO:0000256" key="2">
    <source>
        <dbReference type="ARBA" id="ARBA00004651"/>
    </source>
</evidence>
<keyword evidence="6" id="KW-0808">Transferase</keyword>
<evidence type="ECO:0000256" key="9">
    <source>
        <dbReference type="ARBA" id="ARBA00022777"/>
    </source>
</evidence>
<evidence type="ECO:0000259" key="20">
    <source>
        <dbReference type="PROSITE" id="PS50894"/>
    </source>
</evidence>
<evidence type="ECO:0000256" key="14">
    <source>
        <dbReference type="PROSITE-ProRule" id="PRU00110"/>
    </source>
</evidence>
<keyword evidence="12" id="KW-0902">Two-component regulatory system</keyword>
<dbReference type="GO" id="GO:0005524">
    <property type="term" value="F:ATP binding"/>
    <property type="evidence" value="ECO:0007669"/>
    <property type="project" value="UniProtKB-KW"/>
</dbReference>
<gene>
    <name evidence="21" type="ORF">DIZ78_06550</name>
</gene>
<name>A0A370DNS2_9GAMM</name>
<evidence type="ECO:0000259" key="19">
    <source>
        <dbReference type="PROSITE" id="PS50885"/>
    </source>
</evidence>
<dbReference type="Gene3D" id="1.10.287.130">
    <property type="match status" value="1"/>
</dbReference>
<feature type="modified residue" description="4-aspartylphosphate" evidence="15">
    <location>
        <position position="594"/>
    </location>
</feature>
<dbReference type="InterPro" id="IPR036890">
    <property type="entry name" value="HATPase_C_sf"/>
</dbReference>
<keyword evidence="13 16" id="KW-0472">Membrane</keyword>
<evidence type="ECO:0000256" key="10">
    <source>
        <dbReference type="ARBA" id="ARBA00022840"/>
    </source>
</evidence>
<feature type="domain" description="HPt" evidence="20">
    <location>
        <begin position="851"/>
        <end position="944"/>
    </location>
</feature>
<evidence type="ECO:0000256" key="5">
    <source>
        <dbReference type="ARBA" id="ARBA00022553"/>
    </source>
</evidence>
<dbReference type="PRINTS" id="PR00344">
    <property type="entry name" value="BCTRLSENSOR"/>
</dbReference>
<feature type="transmembrane region" description="Helical" evidence="16">
    <location>
        <begin position="17"/>
        <end position="35"/>
    </location>
</feature>
<dbReference type="PROSITE" id="PS50894">
    <property type="entry name" value="HPT"/>
    <property type="match status" value="1"/>
</dbReference>
<dbReference type="Gene3D" id="6.10.340.10">
    <property type="match status" value="1"/>
</dbReference>
<comment type="caution">
    <text evidence="21">The sequence shown here is derived from an EMBL/GenBank/DDBJ whole genome shotgun (WGS) entry which is preliminary data.</text>
</comment>
<feature type="transmembrane region" description="Helical" evidence="16">
    <location>
        <begin position="185"/>
        <end position="207"/>
    </location>
</feature>
<accession>A0A370DNS2</accession>
<dbReference type="EMBL" id="QFXE01000008">
    <property type="protein sequence ID" value="RDH86566.1"/>
    <property type="molecule type" value="Genomic_DNA"/>
</dbReference>
<dbReference type="CDD" id="cd00082">
    <property type="entry name" value="HisKA"/>
    <property type="match status" value="1"/>
</dbReference>
<keyword evidence="8" id="KW-0547">Nucleotide-binding</keyword>
<keyword evidence="22" id="KW-1185">Reference proteome</keyword>
<dbReference type="SUPFAM" id="SSF158472">
    <property type="entry name" value="HAMP domain-like"/>
    <property type="match status" value="1"/>
</dbReference>
<evidence type="ECO:0000256" key="15">
    <source>
        <dbReference type="PROSITE-ProRule" id="PRU00169"/>
    </source>
</evidence>
<evidence type="ECO:0000256" key="6">
    <source>
        <dbReference type="ARBA" id="ARBA00022679"/>
    </source>
</evidence>
<evidence type="ECO:0000256" key="11">
    <source>
        <dbReference type="ARBA" id="ARBA00022989"/>
    </source>
</evidence>
<dbReference type="Pfam" id="PF00512">
    <property type="entry name" value="HisKA"/>
    <property type="match status" value="1"/>
</dbReference>
<feature type="domain" description="HAMP" evidence="19">
    <location>
        <begin position="209"/>
        <end position="261"/>
    </location>
</feature>
<evidence type="ECO:0000256" key="3">
    <source>
        <dbReference type="ARBA" id="ARBA00012438"/>
    </source>
</evidence>
<dbReference type="InterPro" id="IPR011006">
    <property type="entry name" value="CheY-like_superfamily"/>
</dbReference>
<dbReference type="EC" id="2.7.13.3" evidence="3"/>
<dbReference type="InterPro" id="IPR036641">
    <property type="entry name" value="HPT_dom_sf"/>
</dbReference>
<keyword evidence="9 21" id="KW-0418">Kinase</keyword>
<dbReference type="Gene3D" id="1.20.120.160">
    <property type="entry name" value="HPT domain"/>
    <property type="match status" value="1"/>
</dbReference>
<evidence type="ECO:0000256" key="4">
    <source>
        <dbReference type="ARBA" id="ARBA00022475"/>
    </source>
</evidence>
<dbReference type="Pfam" id="PF00672">
    <property type="entry name" value="HAMP"/>
    <property type="match status" value="1"/>
</dbReference>
<dbReference type="CDD" id="cd17546">
    <property type="entry name" value="REC_hyHK_CKI1_RcsC-like"/>
    <property type="match status" value="2"/>
</dbReference>
<keyword evidence="5 15" id="KW-0597">Phosphoprotein</keyword>
<evidence type="ECO:0000259" key="18">
    <source>
        <dbReference type="PROSITE" id="PS50110"/>
    </source>
</evidence>
<dbReference type="PANTHER" id="PTHR45339:SF1">
    <property type="entry name" value="HYBRID SIGNAL TRANSDUCTION HISTIDINE KINASE J"/>
    <property type="match status" value="1"/>
</dbReference>
<dbReference type="CDD" id="cd16922">
    <property type="entry name" value="HATPase_EvgS-ArcB-TorS-like"/>
    <property type="match status" value="1"/>
</dbReference>
<protein>
    <recommendedName>
        <fullName evidence="3">histidine kinase</fullName>
        <ecNumber evidence="3">2.7.13.3</ecNumber>
    </recommendedName>
</protein>
<dbReference type="Proteomes" id="UP000254771">
    <property type="component" value="Unassembled WGS sequence"/>
</dbReference>
<evidence type="ECO:0000313" key="22">
    <source>
        <dbReference type="Proteomes" id="UP000254771"/>
    </source>
</evidence>
<sequence>MGVSAMQSKGFGLTTKFNLLSILLVLLTAVAVTIYEIERERDSRFEALVAHGMETAELIAQSSEYALFAEDEETLKTILTSVSDEETTYLGLLRPDKTALAEKWLDPSLEVPPDWQIGGQSANDTTVSSTDGRYIKFLLPVMSTQNAELDAFPTEDEAESPKRELLGYVRLVVNTDLMRQQATEALWSAIWVTMLIVGVAILLTLLLTRRITRPVDQLVQGTQKIAEGHLDELVVVTAGGELSHLADNFNHMVKQLHHSRKEVEAYQQTLEKRVEERTEDLLIAKEAAEASSRAKSEFLATMSHEIRTPMNGVLGMAELLLGGELNDRQRHFAETIRRSGDSLLMIINDILDFSKIEAGKLELECRDFDLRNLLEDTAELLAERAHNKGLDLTPVLPLDPVLMVQGDENRLRQVLVNLIGNAIKFTEVGEVVVRMAKISQTEDKMAFCLEVTDTGIGMTNEQQAGIFDSFSQADSSTTRRYGGTGLGLAISHQLVRLLGGTLEVESELGKGSTFRFTLTLTRSELVDEGPRFTQELRGKRVLIVDDNATNREILHNQIINWGMLNGSADNGVKALEMLHQAAERDESYDMILLDWHMPNMDGIELARRINADPTIPALHMVMLSSAAFDEEAARAVGVGIHRYLNKPVRQEALFNCLTAVMNAPARPTDAAESGNTQQVDTSLFNARILLAEDNLVNQEVARGMLELMGCQVTVASNGQEAAEAALNADFDLVLMDCHMPVKDGFSAATEIRHQEKPGTGKRRMPIIALTANVQKGIEDQCRVAGMDDYMSKPFDQQQLRAVLTCWLDIDPENPVADTQSVPCNTVAPDEDEAVLQRKPLDNLRARQQPGAPGILSKVINIYLKSSPGLLESIHKAVTQGDGTALLEAAHSLKSSSANLGAAQLAKVCRELETLGREGRTETASFLLKRLDTEFEAVCSALASELLELAGA</sequence>
<dbReference type="GO" id="GO:0000155">
    <property type="term" value="F:phosphorelay sensor kinase activity"/>
    <property type="evidence" value="ECO:0007669"/>
    <property type="project" value="InterPro"/>
</dbReference>
<dbReference type="Pfam" id="PF00072">
    <property type="entry name" value="Response_reg"/>
    <property type="match status" value="2"/>
</dbReference>
<dbReference type="SUPFAM" id="SSF52172">
    <property type="entry name" value="CheY-like"/>
    <property type="match status" value="2"/>
</dbReference>
<dbReference type="SMART" id="SM00387">
    <property type="entry name" value="HATPase_c"/>
    <property type="match status" value="1"/>
</dbReference>
<dbReference type="InterPro" id="IPR005467">
    <property type="entry name" value="His_kinase_dom"/>
</dbReference>
<dbReference type="PANTHER" id="PTHR45339">
    <property type="entry name" value="HYBRID SIGNAL TRANSDUCTION HISTIDINE KINASE J"/>
    <property type="match status" value="1"/>
</dbReference>
<evidence type="ECO:0000256" key="16">
    <source>
        <dbReference type="SAM" id="Phobius"/>
    </source>
</evidence>
<feature type="domain" description="Response regulatory" evidence="18">
    <location>
        <begin position="540"/>
        <end position="661"/>
    </location>
</feature>
<evidence type="ECO:0000259" key="17">
    <source>
        <dbReference type="PROSITE" id="PS50109"/>
    </source>
</evidence>
<dbReference type="PROSITE" id="PS50109">
    <property type="entry name" value="HIS_KIN"/>
    <property type="match status" value="1"/>
</dbReference>
<evidence type="ECO:0000313" key="21">
    <source>
        <dbReference type="EMBL" id="RDH86566.1"/>
    </source>
</evidence>
<dbReference type="InterPro" id="IPR036097">
    <property type="entry name" value="HisK_dim/P_sf"/>
</dbReference>
<dbReference type="InterPro" id="IPR008207">
    <property type="entry name" value="Sig_transdc_His_kin_Hpt_dom"/>
</dbReference>
<dbReference type="CDD" id="cd00088">
    <property type="entry name" value="HPT"/>
    <property type="match status" value="1"/>
</dbReference>
<feature type="modified residue" description="Phosphohistidine" evidence="14">
    <location>
        <position position="890"/>
    </location>
</feature>
<dbReference type="AlphaFoldDB" id="A0A370DNS2"/>
<dbReference type="PROSITE" id="PS50110">
    <property type="entry name" value="RESPONSE_REGULATORY"/>
    <property type="match status" value="2"/>
</dbReference>
<comment type="subcellular location">
    <subcellularLocation>
        <location evidence="2">Cell membrane</location>
        <topology evidence="2">Multi-pass membrane protein</topology>
    </subcellularLocation>
</comment>
<feature type="domain" description="Response regulatory" evidence="18">
    <location>
        <begin position="687"/>
        <end position="807"/>
    </location>
</feature>
<reference evidence="21 22" key="1">
    <citation type="journal article" date="2018" name="ISME J.">
        <title>Endosymbiont genomes yield clues of tubeworm success.</title>
        <authorList>
            <person name="Li Y."/>
            <person name="Liles M.R."/>
            <person name="Halanych K.M."/>
        </authorList>
    </citation>
    <scope>NUCLEOTIDE SEQUENCE [LARGE SCALE GENOMIC DNA]</scope>
    <source>
        <strain evidence="21">A1462</strain>
    </source>
</reference>
<dbReference type="Pfam" id="PF01627">
    <property type="entry name" value="Hpt"/>
    <property type="match status" value="1"/>
</dbReference>
<dbReference type="SUPFAM" id="SSF55874">
    <property type="entry name" value="ATPase domain of HSP90 chaperone/DNA topoisomerase II/histidine kinase"/>
    <property type="match status" value="1"/>
</dbReference>
<dbReference type="SMART" id="SM00388">
    <property type="entry name" value="HisKA"/>
    <property type="match status" value="1"/>
</dbReference>
<dbReference type="GO" id="GO:0005886">
    <property type="term" value="C:plasma membrane"/>
    <property type="evidence" value="ECO:0007669"/>
    <property type="project" value="UniProtKB-SubCell"/>
</dbReference>
<dbReference type="Gene3D" id="3.30.565.10">
    <property type="entry name" value="Histidine kinase-like ATPase, C-terminal domain"/>
    <property type="match status" value="1"/>
</dbReference>
<proteinExistence type="predicted"/>
<evidence type="ECO:0000256" key="12">
    <source>
        <dbReference type="ARBA" id="ARBA00023012"/>
    </source>
</evidence>
<dbReference type="InterPro" id="IPR001789">
    <property type="entry name" value="Sig_transdc_resp-reg_receiver"/>
</dbReference>
<dbReference type="Gene3D" id="3.40.50.2300">
    <property type="match status" value="2"/>
</dbReference>
<comment type="catalytic activity">
    <reaction evidence="1">
        <text>ATP + protein L-histidine = ADP + protein N-phospho-L-histidine.</text>
        <dbReference type="EC" id="2.7.13.3"/>
    </reaction>
</comment>
<dbReference type="CDD" id="cd06225">
    <property type="entry name" value="HAMP"/>
    <property type="match status" value="1"/>
</dbReference>
<dbReference type="PROSITE" id="PS50885">
    <property type="entry name" value="HAMP"/>
    <property type="match status" value="1"/>
</dbReference>